<dbReference type="EMBL" id="GL349451">
    <property type="protein sequence ID" value="KNC48375.1"/>
    <property type="molecule type" value="Genomic_DNA"/>
</dbReference>
<feature type="region of interest" description="Disordered" evidence="1">
    <location>
        <begin position="121"/>
        <end position="154"/>
    </location>
</feature>
<protein>
    <recommendedName>
        <fullName evidence="4">Tudor domain-containing protein</fullName>
    </recommendedName>
</protein>
<feature type="compositionally biased region" description="Basic and acidic residues" evidence="1">
    <location>
        <begin position="121"/>
        <end position="131"/>
    </location>
</feature>
<organism evidence="2 3">
    <name type="scientific">Thecamonas trahens ATCC 50062</name>
    <dbReference type="NCBI Taxonomy" id="461836"/>
    <lineage>
        <taxon>Eukaryota</taxon>
        <taxon>Apusozoa</taxon>
        <taxon>Apusomonadida</taxon>
        <taxon>Apusomonadidae</taxon>
        <taxon>Thecamonas</taxon>
    </lineage>
</organism>
<evidence type="ECO:0000313" key="2">
    <source>
        <dbReference type="EMBL" id="KNC48375.1"/>
    </source>
</evidence>
<dbReference type="RefSeq" id="XP_013758662.1">
    <property type="nucleotide sequence ID" value="XM_013903208.1"/>
</dbReference>
<evidence type="ECO:0000313" key="3">
    <source>
        <dbReference type="Proteomes" id="UP000054408"/>
    </source>
</evidence>
<dbReference type="GeneID" id="25569742"/>
<dbReference type="AlphaFoldDB" id="A0A0L0D836"/>
<reference evidence="2 3" key="1">
    <citation type="submission" date="2010-05" db="EMBL/GenBank/DDBJ databases">
        <title>The Genome Sequence of Thecamonas trahens ATCC 50062.</title>
        <authorList>
            <consortium name="The Broad Institute Genome Sequencing Platform"/>
            <person name="Russ C."/>
            <person name="Cuomo C."/>
            <person name="Shea T."/>
            <person name="Young S.K."/>
            <person name="Zeng Q."/>
            <person name="Koehrsen M."/>
            <person name="Haas B."/>
            <person name="Borodovsky M."/>
            <person name="Guigo R."/>
            <person name="Alvarado L."/>
            <person name="Berlin A."/>
            <person name="Bochicchio J."/>
            <person name="Borenstein D."/>
            <person name="Chapman S."/>
            <person name="Chen Z."/>
            <person name="Freedman E."/>
            <person name="Gellesch M."/>
            <person name="Goldberg J."/>
            <person name="Griggs A."/>
            <person name="Gujja S."/>
            <person name="Heilman E."/>
            <person name="Heiman D."/>
            <person name="Hepburn T."/>
            <person name="Howarth C."/>
            <person name="Jen D."/>
            <person name="Larson L."/>
            <person name="Mehta T."/>
            <person name="Park D."/>
            <person name="Pearson M."/>
            <person name="Roberts A."/>
            <person name="Saif S."/>
            <person name="Shenoy N."/>
            <person name="Sisk P."/>
            <person name="Stolte C."/>
            <person name="Sykes S."/>
            <person name="Thomson T."/>
            <person name="Walk T."/>
            <person name="White J."/>
            <person name="Yandava C."/>
            <person name="Burger G."/>
            <person name="Gray M.W."/>
            <person name="Holland P.W.H."/>
            <person name="King N."/>
            <person name="Lang F.B.F."/>
            <person name="Roger A.J."/>
            <person name="Ruiz-Trillo I."/>
            <person name="Lander E."/>
            <person name="Nusbaum C."/>
        </authorList>
    </citation>
    <scope>NUCLEOTIDE SEQUENCE [LARGE SCALE GENOMIC DNA]</scope>
    <source>
        <strain evidence="2 3">ATCC 50062</strain>
    </source>
</reference>
<keyword evidence="3" id="KW-1185">Reference proteome</keyword>
<evidence type="ECO:0008006" key="4">
    <source>
        <dbReference type="Google" id="ProtNLM"/>
    </source>
</evidence>
<proteinExistence type="predicted"/>
<evidence type="ECO:0000256" key="1">
    <source>
        <dbReference type="SAM" id="MobiDB-lite"/>
    </source>
</evidence>
<dbReference type="Proteomes" id="UP000054408">
    <property type="component" value="Unassembled WGS sequence"/>
</dbReference>
<accession>A0A0L0D836</accession>
<name>A0A0L0D836_THETB</name>
<sequence length="467" mass="50658">MAPWLPREGESVESFLVATARWYPGTVVTVLERDGDEPGLVVAIESVPNFNDGKPFEIECELIDVRPLSDALAKAWPKLHSSVEAYMDDAWWPARVFGFVDARRVAVIFDGYPDEDHVYSVEELRRPEPSAKGKGKGKGKDRKEPGSMSSIAEDDVADVIGVGQAEDDCEVGTRTEAMIDAQVDADVDVDVDGEDKDGGMAEAEIETGEVESAEALVAALGLALDDKLAERSSDEASNEHTEDVFSRMASPRSEAGSADCPTGEGADGWQKAEAGGLIGFEAEVEAEGEGKGEDEDEDETESGFDATIDAEVEWPAVADAVDVQIDGKWVGGVVVESDRDDGRVLVSVGDGEGEDEDRAVKVERDALRRPRKSRLAWPQPGDVAEVQTEPGQWVSAAVEQRKDAEGGARVWVKFEDGSGEGVFGMDDVRVPMNVWPAPGGRVECYFNGDWYPRRCSRSRWQRAGTVW</sequence>
<feature type="compositionally biased region" description="Basic and acidic residues" evidence="1">
    <location>
        <begin position="231"/>
        <end position="245"/>
    </location>
</feature>
<feature type="region of interest" description="Disordered" evidence="1">
    <location>
        <begin position="231"/>
        <end position="270"/>
    </location>
</feature>
<gene>
    <name evidence="2" type="ORF">AMSG_11827</name>
</gene>